<evidence type="ECO:0000313" key="2">
    <source>
        <dbReference type="EMBL" id="AWB91064.1"/>
    </source>
</evidence>
<dbReference type="KEGG" id="aez:C3E78_01850"/>
<protein>
    <submittedName>
        <fullName evidence="2">Uncharacterized protein</fullName>
    </submittedName>
</protein>
<organism evidence="2 3">
    <name type="scientific">Aeromicrobium chenweiae</name>
    <dbReference type="NCBI Taxonomy" id="2079793"/>
    <lineage>
        <taxon>Bacteria</taxon>
        <taxon>Bacillati</taxon>
        <taxon>Actinomycetota</taxon>
        <taxon>Actinomycetes</taxon>
        <taxon>Propionibacteriales</taxon>
        <taxon>Nocardioidaceae</taxon>
        <taxon>Aeromicrobium</taxon>
    </lineage>
</organism>
<reference evidence="3" key="1">
    <citation type="submission" date="2018-01" db="EMBL/GenBank/DDBJ databases">
        <authorList>
            <person name="Li J."/>
        </authorList>
    </citation>
    <scope>NUCLEOTIDE SEQUENCE [LARGE SCALE GENOMIC DNA]</scope>
    <source>
        <strain evidence="3">592</strain>
    </source>
</reference>
<accession>A0A2S0WIF8</accession>
<sequence>MVGPPGSGRNRLADEVAALGPDGPSPVRHVARHGEQGLPWFAVQQLLPGLELAADADERAVESAVREELRRLPRQQRTFVLANAYLSDPGSVTVLSRVAATGDLRLVATLTPETVVAQRQLLSVAEVVQLHALDRSTVTELLQARFGAVPHPTVVTLLLERTAGSYGVLREICDAAREAEVIVPVEDVLVLNPDRTDATTDRLASLWAPTTVERLGGGEGVTELVHLTSLLGQLDLAEARRHLDPAAIDLAIDHGTLRTADGALTFASPAEATLVCRTLPVERQRELFDRWSALLTTTLERPGVALLAAEWWRAARHLLPLPLAARAAREANLSARHRHALTFTDADHNEKGVVVAPLERAFALAELGEDEELAAMFAALDPQDLSEEELLPYLLWAGRSVPGPARTTMVDRATWAADVQDGRRRSAVNTLAGLMVQAHVEAGEELTSQLRALTFSAQLSQANRAVAFTTLSSVERRSGHPARAVESAEFALRLLLDDPDRVSAFHLDVARECHVMALISALDLRGAQEALADYSSGALGLAGSGRMTTALRALLDLVRGDVKEALVDARLCLTGLRRHDPHQVRGWVEALLALLLAQAGRHEEAHDLLEVSRTHPAAVLQRDLERRIAQACAHDALAEPEEALTLLAEVAEEGRAHQQRLAEIDACVLSVQIGGPPHLSMLLAAVDDLVEPSGTPAVWQTFARAARAYDIPALVALAEELERRDARFYAAAVAQYVLDMARRATDLEPLTRTRLQELADPVSHRHIEPT</sequence>
<gene>
    <name evidence="2" type="ORF">C3E78_01850</name>
</gene>
<proteinExistence type="predicted"/>
<dbReference type="AlphaFoldDB" id="A0A2S0WIF8"/>
<dbReference type="InterPro" id="IPR027417">
    <property type="entry name" value="P-loop_NTPase"/>
</dbReference>
<feature type="region of interest" description="Disordered" evidence="1">
    <location>
        <begin position="1"/>
        <end position="22"/>
    </location>
</feature>
<dbReference type="EMBL" id="CP026952">
    <property type="protein sequence ID" value="AWB91064.1"/>
    <property type="molecule type" value="Genomic_DNA"/>
</dbReference>
<evidence type="ECO:0000256" key="1">
    <source>
        <dbReference type="SAM" id="MobiDB-lite"/>
    </source>
</evidence>
<keyword evidence="3" id="KW-1185">Reference proteome</keyword>
<name>A0A2S0WIF8_9ACTN</name>
<dbReference type="SUPFAM" id="SSF52540">
    <property type="entry name" value="P-loop containing nucleoside triphosphate hydrolases"/>
    <property type="match status" value="1"/>
</dbReference>
<dbReference type="Proteomes" id="UP000244384">
    <property type="component" value="Chromosome"/>
</dbReference>
<evidence type="ECO:0000313" key="3">
    <source>
        <dbReference type="Proteomes" id="UP000244384"/>
    </source>
</evidence>